<dbReference type="Pfam" id="PF02469">
    <property type="entry name" value="Fasciclin"/>
    <property type="match status" value="3"/>
</dbReference>
<evidence type="ECO:0000256" key="1">
    <source>
        <dbReference type="SAM" id="SignalP"/>
    </source>
</evidence>
<dbReference type="PROSITE" id="PS50213">
    <property type="entry name" value="FAS1"/>
    <property type="match status" value="3"/>
</dbReference>
<evidence type="ECO:0000259" key="2">
    <source>
        <dbReference type="PROSITE" id="PS50213"/>
    </source>
</evidence>
<dbReference type="FunFam" id="2.30.180.10:FF:000032">
    <property type="entry name" value="Fasciclin domain-containing protein, putative"/>
    <property type="match status" value="1"/>
</dbReference>
<dbReference type="GO" id="GO:0005615">
    <property type="term" value="C:extracellular space"/>
    <property type="evidence" value="ECO:0007669"/>
    <property type="project" value="TreeGrafter"/>
</dbReference>
<feature type="domain" description="FAS1" evidence="2">
    <location>
        <begin position="46"/>
        <end position="186"/>
    </location>
</feature>
<dbReference type="InterPro" id="IPR036378">
    <property type="entry name" value="FAS1_dom_sf"/>
</dbReference>
<dbReference type="AlphaFoldDB" id="A0A2T1NAX0"/>
<comment type="caution">
    <text evidence="3">The sequence shown here is derived from an EMBL/GenBank/DDBJ whole genome shotgun (WGS) entry which is preliminary data.</text>
</comment>
<dbReference type="SMART" id="SM00554">
    <property type="entry name" value="FAS1"/>
    <property type="match status" value="3"/>
</dbReference>
<dbReference type="PANTHER" id="PTHR10900:SF77">
    <property type="entry name" value="FI19380P1"/>
    <property type="match status" value="1"/>
</dbReference>
<keyword evidence="1" id="KW-0732">Signal</keyword>
<sequence length="478" mass="49596">MLNKIYKPIKIAMKNLKLLSLLLLTTIVFWSCSDDDDGTIIIDEQSLNIVELAQSNPNLSSLVDAVVEANLAATLSGPGPFTVLAPTDEAFAEFLSDNGWATVQDIPDEALTQTLLNHVISGTVTSTDLTGMGRGYTNTLADGPSNNKISLLFDTNNGVVFNNSAEVTVADVEASNGIVHVVDEVITLPTVVDHAVNNTNYSNLVAALGAADGDLVNVLSGTGPFTVLAPDDTAFATFLDGAALADVDTAILSQILLNHVISGAITSTDLVALGEGYSNTNASGPNMNNLSIYFSTSNGVMFNGASTVETADIVGTNGIIHTVDTVIDLPTIATFATTNPALSNLVAALQYADTGMPTVPYINTVSDAEAGPFTVFAPTDNAFGNLLIELNVSALTDISTSTVDAVLTYHIVSGNIQSSMLTSGTVTTLGGNITADATNFTLTDANGRVSDIVTSLVDIQAVNGVVHVIDNNVILPPQ</sequence>
<feature type="domain" description="FAS1" evidence="2">
    <location>
        <begin position="188"/>
        <end position="327"/>
    </location>
</feature>
<accession>A0A2T1NAX0</accession>
<dbReference type="OrthoDB" id="9800666at2"/>
<dbReference type="Proteomes" id="UP000238430">
    <property type="component" value="Unassembled WGS sequence"/>
</dbReference>
<protein>
    <submittedName>
        <fullName evidence="3">Adhesin</fullName>
    </submittedName>
</protein>
<gene>
    <name evidence="3" type="ORF">C7H61_10095</name>
</gene>
<dbReference type="SUPFAM" id="SSF82153">
    <property type="entry name" value="FAS1 domain"/>
    <property type="match status" value="3"/>
</dbReference>
<dbReference type="Gene3D" id="2.30.180.10">
    <property type="entry name" value="FAS1 domain"/>
    <property type="match status" value="3"/>
</dbReference>
<dbReference type="PANTHER" id="PTHR10900">
    <property type="entry name" value="PERIOSTIN-RELATED"/>
    <property type="match status" value="1"/>
</dbReference>
<dbReference type="EMBL" id="PXOT01000024">
    <property type="protein sequence ID" value="PSG89294.1"/>
    <property type="molecule type" value="Genomic_DNA"/>
</dbReference>
<name>A0A2T1NAX0_9FLAO</name>
<evidence type="ECO:0000313" key="4">
    <source>
        <dbReference type="Proteomes" id="UP000238430"/>
    </source>
</evidence>
<keyword evidence="4" id="KW-1185">Reference proteome</keyword>
<dbReference type="InterPro" id="IPR000782">
    <property type="entry name" value="FAS1_domain"/>
</dbReference>
<proteinExistence type="predicted"/>
<dbReference type="InterPro" id="IPR050904">
    <property type="entry name" value="Adhesion/Biosynth-related"/>
</dbReference>
<feature type="signal peptide" evidence="1">
    <location>
        <begin position="1"/>
        <end position="33"/>
    </location>
</feature>
<feature type="domain" description="FAS1" evidence="2">
    <location>
        <begin position="329"/>
        <end position="473"/>
    </location>
</feature>
<reference evidence="3 4" key="1">
    <citation type="submission" date="2018-03" db="EMBL/GenBank/DDBJ databases">
        <title>Mesoflavibacter sp. HG37 and Mesoflavibacter sp. HG96 sp.nov., two marine bacteria isolated from seawater of Western Pacific Ocean.</title>
        <authorList>
            <person name="Cheng H."/>
            <person name="Wu Y.-H."/>
            <person name="Guo L.-L."/>
            <person name="Xu X.-W."/>
        </authorList>
    </citation>
    <scope>NUCLEOTIDE SEQUENCE [LARGE SCALE GENOMIC DNA]</scope>
    <source>
        <strain evidence="3 4">KCTC 42117</strain>
    </source>
</reference>
<evidence type="ECO:0000313" key="3">
    <source>
        <dbReference type="EMBL" id="PSG89294.1"/>
    </source>
</evidence>
<organism evidence="3 4">
    <name type="scientific">Mesoflavibacter zeaxanthinifaciens subsp. sabulilitoris</name>
    <dbReference type="NCBI Taxonomy" id="1520893"/>
    <lineage>
        <taxon>Bacteria</taxon>
        <taxon>Pseudomonadati</taxon>
        <taxon>Bacteroidota</taxon>
        <taxon>Flavobacteriia</taxon>
        <taxon>Flavobacteriales</taxon>
        <taxon>Flavobacteriaceae</taxon>
        <taxon>Mesoflavibacter</taxon>
    </lineage>
</organism>
<feature type="chain" id="PRO_5015680198" evidence="1">
    <location>
        <begin position="34"/>
        <end position="478"/>
    </location>
</feature>